<protein>
    <submittedName>
        <fullName evidence="1">Uncharacterized protein</fullName>
    </submittedName>
</protein>
<evidence type="ECO:0000313" key="2">
    <source>
        <dbReference type="Proteomes" id="UP000253919"/>
    </source>
</evidence>
<gene>
    <name evidence="1" type="ORF">AHMF7616_01903</name>
</gene>
<comment type="caution">
    <text evidence="1">The sequence shown here is derived from an EMBL/GenBank/DDBJ whole genome shotgun (WGS) entry which is preliminary data.</text>
</comment>
<organism evidence="1 2">
    <name type="scientific">Adhaeribacter pallidiroseus</name>
    <dbReference type="NCBI Taxonomy" id="2072847"/>
    <lineage>
        <taxon>Bacteria</taxon>
        <taxon>Pseudomonadati</taxon>
        <taxon>Bacteroidota</taxon>
        <taxon>Cytophagia</taxon>
        <taxon>Cytophagales</taxon>
        <taxon>Hymenobacteraceae</taxon>
        <taxon>Adhaeribacter</taxon>
    </lineage>
</organism>
<name>A0A369QEF7_9BACT</name>
<evidence type="ECO:0000313" key="1">
    <source>
        <dbReference type="EMBL" id="RDC63301.1"/>
    </source>
</evidence>
<dbReference type="EMBL" id="QASA01000001">
    <property type="protein sequence ID" value="RDC63301.1"/>
    <property type="molecule type" value="Genomic_DNA"/>
</dbReference>
<proteinExistence type="predicted"/>
<dbReference type="AlphaFoldDB" id="A0A369QEF7"/>
<sequence>MRSLNEIRDEITNLTDEAAELNYFIDPHYNENLEQIRLRVYVLKQEYYRLEEEIRKNRNNAAGVQ</sequence>
<dbReference type="Proteomes" id="UP000253919">
    <property type="component" value="Unassembled WGS sequence"/>
</dbReference>
<keyword evidence="2" id="KW-1185">Reference proteome</keyword>
<dbReference type="RefSeq" id="WP_115372631.1">
    <property type="nucleotide sequence ID" value="NZ_QASA01000001.1"/>
</dbReference>
<accession>A0A369QEF7</accession>
<reference evidence="1 2" key="1">
    <citation type="submission" date="2018-04" db="EMBL/GenBank/DDBJ databases">
        <title>Adhaeribacter sp. HMF7616 genome sequencing and assembly.</title>
        <authorList>
            <person name="Kang H."/>
            <person name="Kang J."/>
            <person name="Cha I."/>
            <person name="Kim H."/>
            <person name="Joh K."/>
        </authorList>
    </citation>
    <scope>NUCLEOTIDE SEQUENCE [LARGE SCALE GENOMIC DNA]</scope>
    <source>
        <strain evidence="1 2">HMF7616</strain>
    </source>
</reference>